<accession>A0AAN6TCA0</accession>
<evidence type="ECO:0000313" key="2">
    <source>
        <dbReference type="Proteomes" id="UP001302812"/>
    </source>
</evidence>
<organism evidence="1 2">
    <name type="scientific">Canariomyces notabilis</name>
    <dbReference type="NCBI Taxonomy" id="2074819"/>
    <lineage>
        <taxon>Eukaryota</taxon>
        <taxon>Fungi</taxon>
        <taxon>Dikarya</taxon>
        <taxon>Ascomycota</taxon>
        <taxon>Pezizomycotina</taxon>
        <taxon>Sordariomycetes</taxon>
        <taxon>Sordariomycetidae</taxon>
        <taxon>Sordariales</taxon>
        <taxon>Chaetomiaceae</taxon>
        <taxon>Canariomyces</taxon>
    </lineage>
</organism>
<keyword evidence="2" id="KW-1185">Reference proteome</keyword>
<dbReference type="AlphaFoldDB" id="A0AAN6TCA0"/>
<protein>
    <submittedName>
        <fullName evidence="1">Uncharacterized protein</fullName>
    </submittedName>
</protein>
<gene>
    <name evidence="1" type="ORF">N656DRAFT_148304</name>
</gene>
<reference evidence="1" key="1">
    <citation type="journal article" date="2023" name="Mol. Phylogenet. Evol.">
        <title>Genome-scale phylogeny and comparative genomics of the fungal order Sordariales.</title>
        <authorList>
            <person name="Hensen N."/>
            <person name="Bonometti L."/>
            <person name="Westerberg I."/>
            <person name="Brannstrom I.O."/>
            <person name="Guillou S."/>
            <person name="Cros-Aarteil S."/>
            <person name="Calhoun S."/>
            <person name="Haridas S."/>
            <person name="Kuo A."/>
            <person name="Mondo S."/>
            <person name="Pangilinan J."/>
            <person name="Riley R."/>
            <person name="LaButti K."/>
            <person name="Andreopoulos B."/>
            <person name="Lipzen A."/>
            <person name="Chen C."/>
            <person name="Yan M."/>
            <person name="Daum C."/>
            <person name="Ng V."/>
            <person name="Clum A."/>
            <person name="Steindorff A."/>
            <person name="Ohm R.A."/>
            <person name="Martin F."/>
            <person name="Silar P."/>
            <person name="Natvig D.O."/>
            <person name="Lalanne C."/>
            <person name="Gautier V."/>
            <person name="Ament-Velasquez S.L."/>
            <person name="Kruys A."/>
            <person name="Hutchinson M.I."/>
            <person name="Powell A.J."/>
            <person name="Barry K."/>
            <person name="Miller A.N."/>
            <person name="Grigoriev I.V."/>
            <person name="Debuchy R."/>
            <person name="Gladieux P."/>
            <person name="Hiltunen Thoren M."/>
            <person name="Johannesson H."/>
        </authorList>
    </citation>
    <scope>NUCLEOTIDE SEQUENCE</scope>
    <source>
        <strain evidence="1">CBS 508.74</strain>
    </source>
</reference>
<dbReference type="GeneID" id="89932780"/>
<sequence length="210" mass="23246">MLVPGSAPSNTALQQFNKMSRWGYCKSLPIWSSTIARLYTDVFTGLFEGNNDLDRAYQLAKEIAGTQKGPEYEVVCQDGIEVEGASAALSRLREKLDAGLCDELLKKYRNLATTSKSDWDEYQLIILAALIMTTGAKIKDDDMQHLRQLASVANSNEGFTMPLFDSAFRGPGQRQFLAALNNYKPGTPWDFGLPSCHACERLSKTGTNHP</sequence>
<dbReference type="EMBL" id="MU853345">
    <property type="protein sequence ID" value="KAK4111693.1"/>
    <property type="molecule type" value="Genomic_DNA"/>
</dbReference>
<dbReference type="Proteomes" id="UP001302812">
    <property type="component" value="Unassembled WGS sequence"/>
</dbReference>
<comment type="caution">
    <text evidence="1">The sequence shown here is derived from an EMBL/GenBank/DDBJ whole genome shotgun (WGS) entry which is preliminary data.</text>
</comment>
<proteinExistence type="predicted"/>
<name>A0AAN6TCA0_9PEZI</name>
<reference evidence="1" key="2">
    <citation type="submission" date="2023-05" db="EMBL/GenBank/DDBJ databases">
        <authorList>
            <consortium name="Lawrence Berkeley National Laboratory"/>
            <person name="Steindorff A."/>
            <person name="Hensen N."/>
            <person name="Bonometti L."/>
            <person name="Westerberg I."/>
            <person name="Brannstrom I.O."/>
            <person name="Guillou S."/>
            <person name="Cros-Aarteil S."/>
            <person name="Calhoun S."/>
            <person name="Haridas S."/>
            <person name="Kuo A."/>
            <person name="Mondo S."/>
            <person name="Pangilinan J."/>
            <person name="Riley R."/>
            <person name="Labutti K."/>
            <person name="Andreopoulos B."/>
            <person name="Lipzen A."/>
            <person name="Chen C."/>
            <person name="Yanf M."/>
            <person name="Daum C."/>
            <person name="Ng V."/>
            <person name="Clum A."/>
            <person name="Ohm R."/>
            <person name="Martin F."/>
            <person name="Silar P."/>
            <person name="Natvig D."/>
            <person name="Lalanne C."/>
            <person name="Gautier V."/>
            <person name="Ament-Velasquez S.L."/>
            <person name="Kruys A."/>
            <person name="Hutchinson M.I."/>
            <person name="Powell A.J."/>
            <person name="Barry K."/>
            <person name="Miller A.N."/>
            <person name="Grigoriev I.V."/>
            <person name="Debuchy R."/>
            <person name="Gladieux P."/>
            <person name="Thoren M.H."/>
            <person name="Johannesson H."/>
        </authorList>
    </citation>
    <scope>NUCLEOTIDE SEQUENCE</scope>
    <source>
        <strain evidence="1">CBS 508.74</strain>
    </source>
</reference>
<evidence type="ECO:0000313" key="1">
    <source>
        <dbReference type="EMBL" id="KAK4111693.1"/>
    </source>
</evidence>
<dbReference type="RefSeq" id="XP_064669263.1">
    <property type="nucleotide sequence ID" value="XM_064808657.1"/>
</dbReference>